<dbReference type="PATRIC" id="fig|320787.5.peg.3327"/>
<evidence type="ECO:0000256" key="1">
    <source>
        <dbReference type="ARBA" id="ARBA00007430"/>
    </source>
</evidence>
<name>A0A0H4PHV9_9BACT</name>
<keyword evidence="2" id="KW-0812">Transmembrane</keyword>
<dbReference type="InterPro" id="IPR036291">
    <property type="entry name" value="NAD(P)-bd_dom_sf"/>
</dbReference>
<dbReference type="PANTHER" id="PTHR43318">
    <property type="entry name" value="UDP-N-ACETYLGLUCOSAMINE 4,6-DEHYDRATASE"/>
    <property type="match status" value="1"/>
</dbReference>
<feature type="transmembrane region" description="Helical" evidence="2">
    <location>
        <begin position="12"/>
        <end position="33"/>
    </location>
</feature>
<feature type="transmembrane region" description="Helical" evidence="2">
    <location>
        <begin position="82"/>
        <end position="105"/>
    </location>
</feature>
<keyword evidence="2" id="KW-0472">Membrane</keyword>
<keyword evidence="2" id="KW-1133">Transmembrane helix</keyword>
<dbReference type="Pfam" id="PF13727">
    <property type="entry name" value="CoA_binding_3"/>
    <property type="match status" value="1"/>
</dbReference>
<feature type="transmembrane region" description="Helical" evidence="2">
    <location>
        <begin position="53"/>
        <end position="70"/>
    </location>
</feature>
<dbReference type="SUPFAM" id="SSF51735">
    <property type="entry name" value="NAD(P)-binding Rossmann-fold domains"/>
    <property type="match status" value="2"/>
</dbReference>
<evidence type="ECO:0000313" key="4">
    <source>
        <dbReference type="EMBL" id="AKP52448.1"/>
    </source>
</evidence>
<dbReference type="InterPro" id="IPR051203">
    <property type="entry name" value="Polysaccharide_Synthase-Rel"/>
</dbReference>
<comment type="similarity">
    <text evidence="1">Belongs to the polysaccharide synthase family.</text>
</comment>
<reference evidence="4 5" key="1">
    <citation type="submission" date="2015-07" db="EMBL/GenBank/DDBJ databases">
        <authorList>
            <person name="Kim K.M."/>
        </authorList>
    </citation>
    <scope>NUCLEOTIDE SEQUENCE [LARGE SCALE GENOMIC DNA]</scope>
    <source>
        <strain evidence="4 5">KCTC 12363</strain>
    </source>
</reference>
<keyword evidence="5" id="KW-1185">Reference proteome</keyword>
<dbReference type="EMBL" id="CP012040">
    <property type="protein sequence ID" value="AKP52448.1"/>
    <property type="molecule type" value="Genomic_DNA"/>
</dbReference>
<feature type="transmembrane region" description="Helical" evidence="2">
    <location>
        <begin position="111"/>
        <end position="136"/>
    </location>
</feature>
<protein>
    <submittedName>
        <fullName evidence="4">Polysaccharide biosynthesis protein CapD</fullName>
    </submittedName>
</protein>
<organism evidence="4 5">
    <name type="scientific">Cyclobacterium amurskyense</name>
    <dbReference type="NCBI Taxonomy" id="320787"/>
    <lineage>
        <taxon>Bacteria</taxon>
        <taxon>Pseudomonadati</taxon>
        <taxon>Bacteroidota</taxon>
        <taxon>Cytophagia</taxon>
        <taxon>Cytophagales</taxon>
        <taxon>Cyclobacteriaceae</taxon>
        <taxon>Cyclobacterium</taxon>
    </lineage>
</organism>
<dbReference type="KEGG" id="camu:CA2015_3046"/>
<gene>
    <name evidence="4" type="ORF">CA2015_3046</name>
</gene>
<dbReference type="Proteomes" id="UP000036520">
    <property type="component" value="Chromosome"/>
</dbReference>
<dbReference type="CDD" id="cd05237">
    <property type="entry name" value="UDP_invert_4-6DH_SDR_e"/>
    <property type="match status" value="1"/>
</dbReference>
<evidence type="ECO:0000259" key="3">
    <source>
        <dbReference type="Pfam" id="PF02719"/>
    </source>
</evidence>
<proteinExistence type="inferred from homology"/>
<accession>A0A0H4PHV9</accession>
<dbReference type="AlphaFoldDB" id="A0A0H4PHV9"/>
<dbReference type="STRING" id="320787.CA2015_3046"/>
<feature type="domain" description="Polysaccharide biosynthesis protein CapD-like" evidence="3">
    <location>
        <begin position="296"/>
        <end position="584"/>
    </location>
</feature>
<dbReference type="PANTHER" id="PTHR43318:SF1">
    <property type="entry name" value="POLYSACCHARIDE BIOSYNTHESIS PROTEIN EPSC-RELATED"/>
    <property type="match status" value="1"/>
</dbReference>
<sequence>MINFNKKINILPRWIIAFLDGFIMFQCAIIAFWLRANFDWVALADYQVGRAAVAYLLIGSLVMFFTKSYVGIVRHTSLSDGLLLLRTTVITGVLAYLLDIGYSMYVVPGMHFLPLSVLVITSVLSLSLLMVYRLFVKEVFRLIKNKVEPNLPEKDVLIFGAGEAGILIHQAISKSSQYKFNVHGFLDDDPSKQKKKIEGVRVHGGLELLDTLVKEKGVKELIISVLELSPARKREIIDRCITLNIHALTITPVNEWVDGGAKTGSLREVNIEDLLSRDAIMLKNKNVASYLQGKTILVTGAAGSIGSEICKQVARANPGFLIMLDKAESPLHEQEIRLESEFQDLGLQTVLADVTDEDTLDHLMKTYRPEVIFHAAAYKHVPMMERYPVQAVRCNILGTKTVADLAVKYGVEKFVLVSTDKAVNPTNVMGASKRIAEMYIQSLDKKLRESSNGGTRFITTRFGNVLGSNGSVIPLFKEQIKKGGPLTVTDANVTRYFMTIPEACDLVLEAGVMGNGGEIFVFDMGEPVKIIDLARKMIHLSGKKPDEDIMIRITGLRPGEKLYEEVLNDQEKSLETHHPKIKIAQVRPGNFNEVNLEIALLLDMEGNEGEMTLVGQMKKMVPEFLSHKSRFEAIDQKAIAQELKP</sequence>
<dbReference type="InterPro" id="IPR003869">
    <property type="entry name" value="Polysac_CapD-like"/>
</dbReference>
<evidence type="ECO:0000256" key="2">
    <source>
        <dbReference type="SAM" id="Phobius"/>
    </source>
</evidence>
<dbReference type="Gene3D" id="3.40.50.720">
    <property type="entry name" value="NAD(P)-binding Rossmann-like Domain"/>
    <property type="match status" value="2"/>
</dbReference>
<dbReference type="RefSeq" id="WP_084011799.1">
    <property type="nucleotide sequence ID" value="NZ_CP012040.1"/>
</dbReference>
<dbReference type="Pfam" id="PF02719">
    <property type="entry name" value="Polysacc_synt_2"/>
    <property type="match status" value="1"/>
</dbReference>
<dbReference type="OrthoDB" id="9803111at2"/>
<evidence type="ECO:0000313" key="5">
    <source>
        <dbReference type="Proteomes" id="UP000036520"/>
    </source>
</evidence>